<protein>
    <submittedName>
        <fullName evidence="1">Uncharacterized protein</fullName>
    </submittedName>
</protein>
<dbReference type="Proteomes" id="UP000593561">
    <property type="component" value="Unassembled WGS sequence"/>
</dbReference>
<dbReference type="EMBL" id="JABFAC010000013">
    <property type="protein sequence ID" value="MBA0631297.1"/>
    <property type="molecule type" value="Genomic_DNA"/>
</dbReference>
<keyword evidence="2" id="KW-1185">Reference proteome</keyword>
<feature type="non-terminal residue" evidence="1">
    <location>
        <position position="1"/>
    </location>
</feature>
<reference evidence="1 2" key="1">
    <citation type="journal article" date="2019" name="Genome Biol. Evol.">
        <title>Insights into the evolution of the New World diploid cottons (Gossypium, subgenus Houzingenia) based on genome sequencing.</title>
        <authorList>
            <person name="Grover C.E."/>
            <person name="Arick M.A. 2nd"/>
            <person name="Thrash A."/>
            <person name="Conover J.L."/>
            <person name="Sanders W.S."/>
            <person name="Peterson D.G."/>
            <person name="Frelichowski J.E."/>
            <person name="Scheffler J.A."/>
            <person name="Scheffler B.E."/>
            <person name="Wendel J.F."/>
        </authorList>
    </citation>
    <scope>NUCLEOTIDE SEQUENCE [LARGE SCALE GENOMIC DNA]</scope>
    <source>
        <strain evidence="1">27</strain>
        <tissue evidence="1">Leaf</tissue>
    </source>
</reference>
<accession>A0A7J8SYT9</accession>
<dbReference type="PANTHER" id="PTHR36064">
    <property type="entry name" value="EMBRYO DEFECTIVE 2735"/>
    <property type="match status" value="1"/>
</dbReference>
<gene>
    <name evidence="1" type="ORF">Godav_000181</name>
</gene>
<dbReference type="AlphaFoldDB" id="A0A7J8SYT9"/>
<evidence type="ECO:0000313" key="1">
    <source>
        <dbReference type="EMBL" id="MBA0631297.1"/>
    </source>
</evidence>
<sequence>AEERHCEILGCLLYTAKLVAKQEGLEDGFRIVINDGPKGCLSICVSHSCPPPWRAPNELASRLNKEVIVDIAISRLSTPSQFSIFVVGSVVLVFGSDSSRVWTGLSVGYPGLGFRGLDLALGWCFWALFQCLGLKLYDYVQYDLKEIAFPSLLPDPPHIKKSRKLTWHERFLILGFPVPLYNCIFFDGLCDGEAILVLDCSLDITASLKSMALSFLYHSKIVSL</sequence>
<comment type="caution">
    <text evidence="1">The sequence shown here is derived from an EMBL/GenBank/DDBJ whole genome shotgun (WGS) entry which is preliminary data.</text>
</comment>
<evidence type="ECO:0000313" key="2">
    <source>
        <dbReference type="Proteomes" id="UP000593561"/>
    </source>
</evidence>
<name>A0A7J8SYT9_GOSDV</name>
<feature type="non-terminal residue" evidence="1">
    <location>
        <position position="224"/>
    </location>
</feature>
<proteinExistence type="predicted"/>
<organism evidence="1 2">
    <name type="scientific">Gossypium davidsonii</name>
    <name type="common">Davidson's cotton</name>
    <name type="synonym">Gossypium klotzschianum subsp. davidsonii</name>
    <dbReference type="NCBI Taxonomy" id="34287"/>
    <lineage>
        <taxon>Eukaryota</taxon>
        <taxon>Viridiplantae</taxon>
        <taxon>Streptophyta</taxon>
        <taxon>Embryophyta</taxon>
        <taxon>Tracheophyta</taxon>
        <taxon>Spermatophyta</taxon>
        <taxon>Magnoliopsida</taxon>
        <taxon>eudicotyledons</taxon>
        <taxon>Gunneridae</taxon>
        <taxon>Pentapetalae</taxon>
        <taxon>rosids</taxon>
        <taxon>malvids</taxon>
        <taxon>Malvales</taxon>
        <taxon>Malvaceae</taxon>
        <taxon>Malvoideae</taxon>
        <taxon>Gossypium</taxon>
    </lineage>
</organism>